<proteinExistence type="predicted"/>
<evidence type="ECO:0000313" key="2">
    <source>
        <dbReference type="Proteomes" id="UP000190625"/>
    </source>
</evidence>
<organism evidence="1 2">
    <name type="scientific">Selenihalanaerobacter shriftii</name>
    <dbReference type="NCBI Taxonomy" id="142842"/>
    <lineage>
        <taxon>Bacteria</taxon>
        <taxon>Bacillati</taxon>
        <taxon>Bacillota</taxon>
        <taxon>Clostridia</taxon>
        <taxon>Halanaerobiales</taxon>
        <taxon>Halobacteroidaceae</taxon>
        <taxon>Selenihalanaerobacter</taxon>
    </lineage>
</organism>
<dbReference type="EMBL" id="FUWM01000011">
    <property type="protein sequence ID" value="SJZ66273.1"/>
    <property type="molecule type" value="Genomic_DNA"/>
</dbReference>
<gene>
    <name evidence="1" type="ORF">SAMN02745118_01465</name>
</gene>
<dbReference type="Proteomes" id="UP000190625">
    <property type="component" value="Unassembled WGS sequence"/>
</dbReference>
<evidence type="ECO:0000313" key="1">
    <source>
        <dbReference type="EMBL" id="SJZ66273.1"/>
    </source>
</evidence>
<sequence>MQLTSKEKSYLQDAKKHEEMCVKKKNNSMQNRSLMLCNNAVGIIPKATNKTILFSVSV</sequence>
<dbReference type="AlphaFoldDB" id="A0A1T4MH85"/>
<keyword evidence="2" id="KW-1185">Reference proteome</keyword>
<accession>A0A1T4MH85</accession>
<reference evidence="2" key="1">
    <citation type="submission" date="2017-02" db="EMBL/GenBank/DDBJ databases">
        <authorList>
            <person name="Varghese N."/>
            <person name="Submissions S."/>
        </authorList>
    </citation>
    <scope>NUCLEOTIDE SEQUENCE [LARGE SCALE GENOMIC DNA]</scope>
    <source>
        <strain evidence="2">ATCC BAA-73</strain>
    </source>
</reference>
<name>A0A1T4MH85_9FIRM</name>
<protein>
    <submittedName>
        <fullName evidence="1">Uncharacterized protein</fullName>
    </submittedName>
</protein>